<dbReference type="Pfam" id="PF07691">
    <property type="entry name" value="PA14"/>
    <property type="match status" value="1"/>
</dbReference>
<dbReference type="PROSITE" id="PS50853">
    <property type="entry name" value="FN3"/>
    <property type="match status" value="4"/>
</dbReference>
<dbReference type="SMART" id="SM00557">
    <property type="entry name" value="IG_FLMN"/>
    <property type="match status" value="1"/>
</dbReference>
<dbReference type="Gene3D" id="3.90.182.10">
    <property type="entry name" value="Toxin - Anthrax Protective Antigen,domain 1"/>
    <property type="match status" value="1"/>
</dbReference>
<evidence type="ECO:0000256" key="3">
    <source>
        <dbReference type="SAM" id="SignalP"/>
    </source>
</evidence>
<keyword evidence="7" id="KW-1185">Reference proteome</keyword>
<dbReference type="PANTHER" id="PTHR21437:SF1">
    <property type="entry name" value="WIDE AWAKE"/>
    <property type="match status" value="1"/>
</dbReference>
<dbReference type="InterPro" id="IPR039269">
    <property type="entry name" value="ANKFN1"/>
</dbReference>
<dbReference type="Pfam" id="PF00041">
    <property type="entry name" value="fn3"/>
    <property type="match status" value="1"/>
</dbReference>
<feature type="domain" description="Fibronectin type-III" evidence="4">
    <location>
        <begin position="33"/>
        <end position="128"/>
    </location>
</feature>
<dbReference type="InterPro" id="IPR001298">
    <property type="entry name" value="Filamin/ABP280_rpt"/>
</dbReference>
<evidence type="ECO:0000259" key="5">
    <source>
        <dbReference type="PROSITE" id="PS51820"/>
    </source>
</evidence>
<feature type="signal peptide" evidence="3">
    <location>
        <begin position="1"/>
        <end position="26"/>
    </location>
</feature>
<dbReference type="SUPFAM" id="SSF81296">
    <property type="entry name" value="E set domains"/>
    <property type="match status" value="2"/>
</dbReference>
<name>A0AAD5LB73_PYTIN</name>
<feature type="domain" description="PA14" evidence="5">
    <location>
        <begin position="2679"/>
        <end position="2830"/>
    </location>
</feature>
<reference evidence="6" key="1">
    <citation type="submission" date="2021-12" db="EMBL/GenBank/DDBJ databases">
        <title>Prjna785345.</title>
        <authorList>
            <person name="Rujirawat T."/>
            <person name="Krajaejun T."/>
        </authorList>
    </citation>
    <scope>NUCLEOTIDE SEQUENCE</scope>
    <source>
        <strain evidence="6">Pi057C3</strain>
    </source>
</reference>
<dbReference type="SMART" id="SM00758">
    <property type="entry name" value="PA14"/>
    <property type="match status" value="1"/>
</dbReference>
<dbReference type="PROSITE" id="PS50194">
    <property type="entry name" value="FILAMIN_REPEAT"/>
    <property type="match status" value="2"/>
</dbReference>
<dbReference type="InterPro" id="IPR017868">
    <property type="entry name" value="Filamin/ABP280_repeat-like"/>
</dbReference>
<evidence type="ECO:0000313" key="6">
    <source>
        <dbReference type="EMBL" id="KAJ0392858.1"/>
    </source>
</evidence>
<feature type="domain" description="Fibronectin type-III" evidence="4">
    <location>
        <begin position="874"/>
        <end position="970"/>
    </location>
</feature>
<dbReference type="Gene3D" id="2.60.40.10">
    <property type="entry name" value="Immunoglobulins"/>
    <property type="match status" value="7"/>
</dbReference>
<dbReference type="CDD" id="cd00063">
    <property type="entry name" value="FN3"/>
    <property type="match status" value="3"/>
</dbReference>
<dbReference type="InterPro" id="IPR037524">
    <property type="entry name" value="PA14/GLEYA"/>
</dbReference>
<gene>
    <name evidence="6" type="ORF">P43SY_008219</name>
</gene>
<sequence>MVQLTSRAVALAVALGAALVPHTAVGSIAAPSAPLNVQLSTVSQDSLRVSWSPPAQDGGAPISAYVVDWDPSPGTRETQVVTTAVNTGANEVQTVQSFAQDVDEVQEVATSATAIPEVQTITTTAASGETLGGVFTLSLDTTAQGGSVQRSGVIAYNAPATTGRASVLSILNAMSNVGPSGVQTVTRSGPDAQGGYTWSVTFAAAMGDVPALALQASALTGSGATVVLATPTPGNVIAGGTFTLGFRGATTADIPCDATDAQMQSALQALDSIDAVQVSRSGPDFQRGFVWRVTFSSPSALSTGNVPMLTVGSNVQLRGVGARVDVREATRGNQLGATFQLQYKGTATADLPFDCDAATMKRELERLNPTVDIGTVDVSRSPLPDPQGGYTWTVSFLSAKGALPALVSDVSRLTESRTDGVVSKGVRVTRTRPGTVQEVQEIRVTTTAASVSATTFFSLQAPFAGQTTTTGRIPADPVGDGTCLATRPEVQRITVSTVDTTAAGGDNLVSARTAIRLVYTSNTEAGRVETTPAISVNSAMGDCVAGATAIRTALEALEGTIGSIAVGASAPLATQACTWDVTFTSQPGNVPPLRVVAAGDAAAAPANTVTIGDDTIAVTTVQDGVIDIIKTELERLANVNQVTVSATPAVTPNADKTCVWRITFDGNAGDLPLLQVSVDDGTTVTPYATSQSTGNGADTITVAAGQDGTSVGLGGVFALELAGQRTGYMPFDVSAAVLRSQLQALSTVGSLAVTRSLVDPNNGYAWTISFLSNLGDVPAIVPDAKALTGTAPYINVQEAVKGVLPPFNSKDPANGLSFGSRVVTDLSDLSVTAPHLDENVPFFFRVTAINAAGRGVAALSSPTSAIPVPQPPTAPVNATIAPIDGTSVLVSMRSPRSDGGQPIDAYQVEYGLEPIVDEVQQVVLSVPVRNEIQTITTSTDTVAAVQIVHLTSTYSGTPTDEVQHVMCDAPGTGSGFFTLSFLGETTARIAATETSEAAIKTALEELNSITTVSVAFFGGRTTACAPCDATAGCSSGLAITFQSVVGLAGDVPLLTADTNGLDGNRRVDIVEQTKGQAPVAGTFRLSYLRGRDADTVPLQFDATAATMEAALTALDAAVTVVVTSDQAALPAGDVAAGARLWRVTFQNAGYVPPLVLRPANNLLVGNGAGIQVYTDGATYGTGAASVAGNAVRGSFSLRLGGYATAPISFDASDTTVKRSLEALPNVGTVTVTRTGPSLKDEYVWSVTFVANPGQFPVGAGDVDALQVADASQLAGTNSAVAVATVQDGSRSVDGTFQLSFTDGVAAPLATRPLSPHESADGVKQALQALPTVGRVSVSRDELPDGYAWRVTFDACRAQPPVCNTGDLAPLVADASQLVGGLVAQAPTVSVSEVLKGVAPLQTLVVTDLSGGEPFETTLAGLTYGTRYFARLSFRNAQGLGRRAWTTPPFVLTQNVPAGPLRPVRLVASSPTSISVAWEPPTVNGGAVVSGYELWISEWGDVYRKVYDRPNDALTLSTTLLTTADQVVESGKKYRFKARAVTFCRPDAPTTACLGAFSEPVEYSVRAPVVPQPPAVLVRDSTTTINTAAASDGVVVVRWTEPLDNGGAPLTAYELFMDDGVSGWVKQTLAGAFPHGLTFTSAPGLVEGRVYRFYIRALNAVGPSGSSSVLSVVLANVPAAPAAPTLVDVTATTMTLQWQPPLGCTSTITGCNGAPLLGYKLWQFAGVPAGYTASGSPVNAEIQRIQTFVDPPVPEIQRVTVTGATGKFALYVNGKTTALLDVATATDAAVKAAVEATGVGTVGVTGAATATSKAWTVTFTGWTTGALPGGAMAVVPSALSNAVLATPYSTAVERLQVGSSALGGDFTVSFRGEVTPSLPAATTTAAQLKRHLENLGTVGVVDVSATAGAANTMTWDVTFTTELGDLPLLRVTGGRLTAGGPGSAGRPRISVTTVQDGTPGVLVYDGSSAPDVLSTTVTDLVPDTLYAFKVVALNAAGDGLAGASTPAIAASSGAAASQTTASGKALTRGMAGLVFEVQTVTTTGLANGASFTLQWQAGPAIGPISLSTTAAALAAMIPAADPALGPVQVSRQELSGSDVAWYVTFVSQTGDVPLLVASSPATVSVAEFLKGRANEFTIAPRKASGAVVTYATLPAAFQGRDRFWTELWATPPSVVDGTHAFVDASGGLAQYNAPVYDVQSLTFDGTTGTFRLKLDTSTSRVGGVVALSPVAVDAAVLSAAATTDAAACDLVKQSVEALSNVASVSVSRTTTPAVAGVSPLSWTYRVTFTGDLCAQPLLELVGDAAFMASSTLLAGAPVRFSSVQPGECEVQTVTTAASVESLPQILSVATWLDDSAAPTTIGGSFDLTLAGGGTITVPVGSTAAQLEALLEALPSIDDVSVSMESADYGATAGLRSWLITFNEILGSVPDVTLSSKAALTGNAADVRIKEVRRLGLSLGGTFVLNFMGDTTENLPFDVEPTALKRELENLRSIVEVDVQKEELFNGNRWTISFTKNLGNLPLLDALPLAYEIQSVETVGGSPTPLDGVFRLAFRGDVTAPIAFDASDAAMKAALEALPALGGRVDVTRTDRLDAGNRFRWLVTFRSLRGDVGNLAVADAAQLTGSGAGVAVAEVQAGNAQSLTGQHPTLSVYEKRAGRPSYTGRYVPRAPGTYSVAVQQLVPGGLEALYFDNYWLQDAPVLHRVDAVLSFDWGTGAITALGRDYVSIRWFGKLAAPFDDDYVFYVQSTEGVRVWFDHELVVDTWDAGESGSESEGQSGGGGAGTAATFRATLQASAFYDVRIEYHEETGAASFSWRWSSSRLALAPVPSSALFHGDHVVGSPFAIDVTPGATDFPYTTAFGDGLSAATAGVPAAFVIQARDQNGNNKTLGGDEFRVTINSATALLAPFAEPEYLGNGQYRVQYLPGVSGTYQLSIQTLDGSEIQCGRGQSAACSPFAVTISPGATTPQTSQALGVATSTYGVLDPLVEAGAGEAATFLIQARDTYGNARWTAGDDPFETTLVLTTDRSVAYRSSVLRVAGAATFGRYEVQYSVPRAGTYELQSTLRKAPILMCPTGVVAACLPLGSPSVLKVVHSALHAPSSTVDDTATSALSTAVSSRATTFTVYARDAFGNLRIGDRTAHSVSTGDGRSDAFLATLAGPETVTTSSAVQVLESADQQFAGVFALSFGVFRRPLCAQCVVALAGTTLSIAGTSLVALLLPGTKFAVRHCVFTAQSVTSTSVVVAGSHGCADFTARQDALQVADAATASRLTTTLLPQDVSAAALKYALQELHPNANAVVHVTRTSLPPAAGNAGNVGRLQWSITFVAPLAAWSDAQLAVEYPAGTAATTLFATPLAVSYTASGGVYPITYTPTLSGVYLLAVTTPSGQHVQGSPFTVTVRDDVTHGGSSLAAEGNALVEGFDEPLIELEAGAALTFGVQLKDQRRLEQQVLRVRAVALDVVNEVQKVLATTLPLTLSFRGAATGATLQAGDTLDAVKAKLEALSTVTDGGLQVSAAPENAAATSVAAGTAFLVTFTAERGALPFLQVTAGAATVTRVTQGVTPRRAEVQTLTCTSSATPSNDGAFSVSFQGQTRERDGRGRRRAGDGLCRGAHAALYPV</sequence>
<dbReference type="SUPFAM" id="SSF49265">
    <property type="entry name" value="Fibronectin type III"/>
    <property type="match status" value="3"/>
</dbReference>
<accession>A0AAD5LB73</accession>
<feature type="repeat" description="Filamin" evidence="1">
    <location>
        <begin position="3330"/>
        <end position="3399"/>
    </location>
</feature>
<evidence type="ECO:0000259" key="4">
    <source>
        <dbReference type="PROSITE" id="PS50853"/>
    </source>
</evidence>
<evidence type="ECO:0000256" key="2">
    <source>
        <dbReference type="SAM" id="MobiDB-lite"/>
    </source>
</evidence>
<feature type="repeat" description="Filamin" evidence="1">
    <location>
        <begin position="2848"/>
        <end position="2959"/>
    </location>
</feature>
<dbReference type="InterPro" id="IPR013783">
    <property type="entry name" value="Ig-like_fold"/>
</dbReference>
<dbReference type="InterPro" id="IPR014756">
    <property type="entry name" value="Ig_E-set"/>
</dbReference>
<dbReference type="InterPro" id="IPR011658">
    <property type="entry name" value="PA14_dom"/>
</dbReference>
<feature type="domain" description="Fibronectin type-III" evidence="4">
    <location>
        <begin position="1569"/>
        <end position="1676"/>
    </location>
</feature>
<dbReference type="PROSITE" id="PS51820">
    <property type="entry name" value="PA14"/>
    <property type="match status" value="1"/>
</dbReference>
<dbReference type="PANTHER" id="PTHR21437">
    <property type="entry name" value="WIDE AWAKE"/>
    <property type="match status" value="1"/>
</dbReference>
<dbReference type="EMBL" id="JAKCXM010000562">
    <property type="protein sequence ID" value="KAJ0392858.1"/>
    <property type="molecule type" value="Genomic_DNA"/>
</dbReference>
<dbReference type="InterPro" id="IPR036116">
    <property type="entry name" value="FN3_sf"/>
</dbReference>
<protein>
    <recommendedName>
        <fullName evidence="8">Titin</fullName>
    </recommendedName>
</protein>
<feature type="region of interest" description="Disordered" evidence="2">
    <location>
        <begin position="3582"/>
        <end position="3606"/>
    </location>
</feature>
<keyword evidence="3" id="KW-0732">Signal</keyword>
<evidence type="ECO:0008006" key="8">
    <source>
        <dbReference type="Google" id="ProtNLM"/>
    </source>
</evidence>
<organism evidence="6 7">
    <name type="scientific">Pythium insidiosum</name>
    <name type="common">Pythiosis disease agent</name>
    <dbReference type="NCBI Taxonomy" id="114742"/>
    <lineage>
        <taxon>Eukaryota</taxon>
        <taxon>Sar</taxon>
        <taxon>Stramenopiles</taxon>
        <taxon>Oomycota</taxon>
        <taxon>Peronosporomycetes</taxon>
        <taxon>Pythiales</taxon>
        <taxon>Pythiaceae</taxon>
        <taxon>Pythium</taxon>
    </lineage>
</organism>
<dbReference type="Pfam" id="PF00630">
    <property type="entry name" value="Filamin"/>
    <property type="match status" value="1"/>
</dbReference>
<dbReference type="Proteomes" id="UP001209570">
    <property type="component" value="Unassembled WGS sequence"/>
</dbReference>
<dbReference type="InterPro" id="IPR003961">
    <property type="entry name" value="FN3_dom"/>
</dbReference>
<dbReference type="SUPFAM" id="SSF56988">
    <property type="entry name" value="Anthrax protective antigen"/>
    <property type="match status" value="1"/>
</dbReference>
<dbReference type="SMART" id="SM00060">
    <property type="entry name" value="FN3"/>
    <property type="match status" value="5"/>
</dbReference>
<feature type="chain" id="PRO_5041993745" description="Titin" evidence="3">
    <location>
        <begin position="27"/>
        <end position="3619"/>
    </location>
</feature>
<feature type="domain" description="Fibronectin type-III" evidence="4">
    <location>
        <begin position="1459"/>
        <end position="1567"/>
    </location>
</feature>
<evidence type="ECO:0000256" key="1">
    <source>
        <dbReference type="PROSITE-ProRule" id="PRU00087"/>
    </source>
</evidence>
<comment type="caution">
    <text evidence="6">The sequence shown here is derived from an EMBL/GenBank/DDBJ whole genome shotgun (WGS) entry which is preliminary data.</text>
</comment>
<evidence type="ECO:0000313" key="7">
    <source>
        <dbReference type="Proteomes" id="UP001209570"/>
    </source>
</evidence>
<proteinExistence type="predicted"/>